<organism evidence="1 2">
    <name type="scientific">Oldenlandia corymbosa var. corymbosa</name>
    <dbReference type="NCBI Taxonomy" id="529605"/>
    <lineage>
        <taxon>Eukaryota</taxon>
        <taxon>Viridiplantae</taxon>
        <taxon>Streptophyta</taxon>
        <taxon>Embryophyta</taxon>
        <taxon>Tracheophyta</taxon>
        <taxon>Spermatophyta</taxon>
        <taxon>Magnoliopsida</taxon>
        <taxon>eudicotyledons</taxon>
        <taxon>Gunneridae</taxon>
        <taxon>Pentapetalae</taxon>
        <taxon>asterids</taxon>
        <taxon>lamiids</taxon>
        <taxon>Gentianales</taxon>
        <taxon>Rubiaceae</taxon>
        <taxon>Rubioideae</taxon>
        <taxon>Spermacoceae</taxon>
        <taxon>Hedyotis-Oldenlandia complex</taxon>
        <taxon>Oldenlandia</taxon>
    </lineage>
</organism>
<dbReference type="AlphaFoldDB" id="A0AAV1DHA4"/>
<proteinExistence type="predicted"/>
<evidence type="ECO:0000313" key="2">
    <source>
        <dbReference type="Proteomes" id="UP001161247"/>
    </source>
</evidence>
<protein>
    <submittedName>
        <fullName evidence="1">OLC1v1006426C1</fullName>
    </submittedName>
</protein>
<accession>A0AAV1DHA4</accession>
<keyword evidence="2" id="KW-1185">Reference proteome</keyword>
<sequence length="150" mass="17682">MLDAVDGLNPPTEELIALRIACNASLAQFQNQLMDRNVELLWSLNDIYICMTRPEDLYFVRYMLLESPHHQHFNLNFLLAPIISITINRWIQLRSAARDIFPNASHAMPYINALYRFRRSPDAKEVLIKIVHHKMCVNHGFRRYHEYMVA</sequence>
<name>A0AAV1DHA4_OLDCO</name>
<reference evidence="1" key="1">
    <citation type="submission" date="2023-03" db="EMBL/GenBank/DDBJ databases">
        <authorList>
            <person name="Julca I."/>
        </authorList>
    </citation>
    <scope>NUCLEOTIDE SEQUENCE</scope>
</reference>
<dbReference type="Proteomes" id="UP001161247">
    <property type="component" value="Chromosome 5"/>
</dbReference>
<gene>
    <name evidence="1" type="ORF">OLC1_LOCUS15522</name>
</gene>
<dbReference type="EMBL" id="OX459122">
    <property type="protein sequence ID" value="CAI9107135.1"/>
    <property type="molecule type" value="Genomic_DNA"/>
</dbReference>
<evidence type="ECO:0000313" key="1">
    <source>
        <dbReference type="EMBL" id="CAI9107135.1"/>
    </source>
</evidence>